<evidence type="ECO:0000313" key="12">
    <source>
        <dbReference type="Proteomes" id="UP000267798"/>
    </source>
</evidence>
<feature type="transmembrane region" description="Helical" evidence="9">
    <location>
        <begin position="70"/>
        <end position="89"/>
    </location>
</feature>
<dbReference type="InterPro" id="IPR036890">
    <property type="entry name" value="HATPase_C_sf"/>
</dbReference>
<dbReference type="SUPFAM" id="SSF55874">
    <property type="entry name" value="ATPase domain of HSP90 chaperone/DNA topoisomerase II/histidine kinase"/>
    <property type="match status" value="1"/>
</dbReference>
<evidence type="ECO:0000256" key="3">
    <source>
        <dbReference type="ARBA" id="ARBA00022553"/>
    </source>
</evidence>
<feature type="transmembrane region" description="Helical" evidence="9">
    <location>
        <begin position="101"/>
        <end position="122"/>
    </location>
</feature>
<keyword evidence="9" id="KW-0472">Membrane</keyword>
<dbReference type="AlphaFoldDB" id="A0A3A6PJ00"/>
<reference evidence="11 12" key="1">
    <citation type="submission" date="2018-09" db="EMBL/GenBank/DDBJ databases">
        <title>Paenibacillus aracenensis nov. sp. isolated from a cave in southern Spain.</title>
        <authorList>
            <person name="Jurado V."/>
            <person name="Gutierrez-Patricio S."/>
            <person name="Gonzalez-Pimentel J.L."/>
            <person name="Miller A.Z."/>
            <person name="Laiz L."/>
            <person name="Saiz-Jimenez C."/>
        </authorList>
    </citation>
    <scope>NUCLEOTIDE SEQUENCE [LARGE SCALE GENOMIC DNA]</scope>
    <source>
        <strain evidence="11 12">JCM 19203</strain>
    </source>
</reference>
<keyword evidence="6" id="KW-0418">Kinase</keyword>
<comment type="caution">
    <text evidence="11">The sequence shown here is derived from an EMBL/GenBank/DDBJ whole genome shotgun (WGS) entry which is preliminary data.</text>
</comment>
<organism evidence="11 12">
    <name type="scientific">Paenibacillus pinisoli</name>
    <dbReference type="NCBI Taxonomy" id="1276110"/>
    <lineage>
        <taxon>Bacteria</taxon>
        <taxon>Bacillati</taxon>
        <taxon>Bacillota</taxon>
        <taxon>Bacilli</taxon>
        <taxon>Bacillales</taxon>
        <taxon>Paenibacillaceae</taxon>
        <taxon>Paenibacillus</taxon>
    </lineage>
</organism>
<keyword evidence="12" id="KW-1185">Reference proteome</keyword>
<dbReference type="Gene3D" id="3.30.565.10">
    <property type="entry name" value="Histidine kinase-like ATPase, C-terminal domain"/>
    <property type="match status" value="1"/>
</dbReference>
<sequence length="463" mass="52227">MLFVFIALWTVASIVWLSDPGSAVNRRLGALAFSGGAGALAALLDLSWLPYAIEQGAGQSVQLLLYRLQAFSSVFSYYFVPYFFLLFAISYRSIRLKRGLALSLPWILLIPIVLCTLFTPPYNTMHPITFTIVVWWAVPYIAAGAYLVLSKRVPPAAMARTHWMVCFAVLPPVLFAMAMNYILPSLGMLRMWVYNTWIVGLGTLVFVLGLFTYGFMGIRILIDRKRYDSTLRAVTSGTAMLNHAIKNDAGKLRLFGEKMKRYAIQTEQEELLADVEAVLSASRHMEEMVARVHKRTEDLTLRPERADLAEAVEEALRALEPSLGAVELQVFMKRGWLCSFDRAQTAEAVTNIAMNAIEAMNRQGKLTVALTETKRELILEIADTGPGMDRTLRMNAFDPFYTTKRTGHNFGLGLPYALHVMRKHKGTLHMRSKKGEGTTFYLSFPKLALQAEYEHTRTEERMR</sequence>
<keyword evidence="5" id="KW-0547">Nucleotide-binding</keyword>
<dbReference type="PROSITE" id="PS50109">
    <property type="entry name" value="HIS_KIN"/>
    <property type="match status" value="1"/>
</dbReference>
<dbReference type="PANTHER" id="PTHR43065">
    <property type="entry name" value="SENSOR HISTIDINE KINASE"/>
    <property type="match status" value="1"/>
</dbReference>
<dbReference type="GO" id="GO:0000160">
    <property type="term" value="P:phosphorelay signal transduction system"/>
    <property type="evidence" value="ECO:0007669"/>
    <property type="project" value="UniProtKB-KW"/>
</dbReference>
<evidence type="ECO:0000256" key="2">
    <source>
        <dbReference type="ARBA" id="ARBA00012438"/>
    </source>
</evidence>
<evidence type="ECO:0000256" key="1">
    <source>
        <dbReference type="ARBA" id="ARBA00000085"/>
    </source>
</evidence>
<proteinExistence type="predicted"/>
<gene>
    <name evidence="11" type="ORF">D3P09_03975</name>
</gene>
<dbReference type="OrthoDB" id="9121833at2"/>
<evidence type="ECO:0000256" key="7">
    <source>
        <dbReference type="ARBA" id="ARBA00022840"/>
    </source>
</evidence>
<keyword evidence="4" id="KW-0808">Transferase</keyword>
<dbReference type="PANTHER" id="PTHR43065:SF10">
    <property type="entry name" value="PEROXIDE STRESS-ACTIVATED HISTIDINE KINASE MAK3"/>
    <property type="match status" value="1"/>
</dbReference>
<keyword evidence="8" id="KW-0902">Two-component regulatory system</keyword>
<dbReference type="GO" id="GO:0005524">
    <property type="term" value="F:ATP binding"/>
    <property type="evidence" value="ECO:0007669"/>
    <property type="project" value="UniProtKB-KW"/>
</dbReference>
<evidence type="ECO:0000256" key="4">
    <source>
        <dbReference type="ARBA" id="ARBA00022679"/>
    </source>
</evidence>
<name>A0A3A6PJ00_9BACL</name>
<dbReference type="Pfam" id="PF02518">
    <property type="entry name" value="HATPase_c"/>
    <property type="match status" value="1"/>
</dbReference>
<evidence type="ECO:0000256" key="5">
    <source>
        <dbReference type="ARBA" id="ARBA00022741"/>
    </source>
</evidence>
<dbReference type="GO" id="GO:0004673">
    <property type="term" value="F:protein histidine kinase activity"/>
    <property type="evidence" value="ECO:0007669"/>
    <property type="project" value="UniProtKB-EC"/>
</dbReference>
<dbReference type="EMBL" id="QXQB01000001">
    <property type="protein sequence ID" value="RJX41165.1"/>
    <property type="molecule type" value="Genomic_DNA"/>
</dbReference>
<feature type="transmembrane region" description="Helical" evidence="9">
    <location>
        <begin position="128"/>
        <end position="149"/>
    </location>
</feature>
<comment type="catalytic activity">
    <reaction evidence="1">
        <text>ATP + protein L-histidine = ADP + protein N-phospho-L-histidine.</text>
        <dbReference type="EC" id="2.7.13.3"/>
    </reaction>
</comment>
<dbReference type="InterPro" id="IPR005467">
    <property type="entry name" value="His_kinase_dom"/>
</dbReference>
<dbReference type="SMART" id="SM00387">
    <property type="entry name" value="HATPase_c"/>
    <property type="match status" value="1"/>
</dbReference>
<keyword evidence="9" id="KW-1133">Transmembrane helix</keyword>
<evidence type="ECO:0000313" key="11">
    <source>
        <dbReference type="EMBL" id="RJX41165.1"/>
    </source>
</evidence>
<feature type="transmembrane region" description="Helical" evidence="9">
    <location>
        <begin position="194"/>
        <end position="222"/>
    </location>
</feature>
<protein>
    <recommendedName>
        <fullName evidence="2">histidine kinase</fullName>
        <ecNumber evidence="2">2.7.13.3</ecNumber>
    </recommendedName>
</protein>
<dbReference type="InterPro" id="IPR003594">
    <property type="entry name" value="HATPase_dom"/>
</dbReference>
<evidence type="ECO:0000256" key="9">
    <source>
        <dbReference type="SAM" id="Phobius"/>
    </source>
</evidence>
<dbReference type="PRINTS" id="PR00344">
    <property type="entry name" value="BCTRLSENSOR"/>
</dbReference>
<keyword evidence="3" id="KW-0597">Phosphoprotein</keyword>
<dbReference type="RefSeq" id="WP_120107396.1">
    <property type="nucleotide sequence ID" value="NZ_QXQB01000001.1"/>
</dbReference>
<keyword evidence="7 11" id="KW-0067">ATP-binding</keyword>
<feature type="domain" description="Histidine kinase" evidence="10">
    <location>
        <begin position="240"/>
        <end position="448"/>
    </location>
</feature>
<keyword evidence="9" id="KW-0812">Transmembrane</keyword>
<feature type="transmembrane region" description="Helical" evidence="9">
    <location>
        <begin position="161"/>
        <end position="182"/>
    </location>
</feature>
<dbReference type="Proteomes" id="UP000267798">
    <property type="component" value="Unassembled WGS sequence"/>
</dbReference>
<dbReference type="EC" id="2.7.13.3" evidence="2"/>
<evidence type="ECO:0000256" key="6">
    <source>
        <dbReference type="ARBA" id="ARBA00022777"/>
    </source>
</evidence>
<dbReference type="InterPro" id="IPR004358">
    <property type="entry name" value="Sig_transdc_His_kin-like_C"/>
</dbReference>
<evidence type="ECO:0000256" key="8">
    <source>
        <dbReference type="ARBA" id="ARBA00023012"/>
    </source>
</evidence>
<accession>A0A3A6PJ00</accession>
<evidence type="ECO:0000259" key="10">
    <source>
        <dbReference type="PROSITE" id="PS50109"/>
    </source>
</evidence>